<feature type="domain" description="Pyrrolo-quinoline quinone repeat" evidence="1">
    <location>
        <begin position="132"/>
        <end position="271"/>
    </location>
</feature>
<dbReference type="InterPro" id="IPR011047">
    <property type="entry name" value="Quinoprotein_ADH-like_sf"/>
</dbReference>
<dbReference type="PANTHER" id="PTHR34512:SF30">
    <property type="entry name" value="OUTER MEMBRANE PROTEIN ASSEMBLY FACTOR BAMB"/>
    <property type="match status" value="1"/>
</dbReference>
<dbReference type="EMBL" id="BAAAZX010000010">
    <property type="protein sequence ID" value="GAA3998132.1"/>
    <property type="molecule type" value="Genomic_DNA"/>
</dbReference>
<dbReference type="InterPro" id="IPR002372">
    <property type="entry name" value="PQQ_rpt_dom"/>
</dbReference>
<name>A0ABP7RIW6_9ACTN</name>
<gene>
    <name evidence="2" type="ORF">GCM10022232_39240</name>
</gene>
<dbReference type="Pfam" id="PF13360">
    <property type="entry name" value="PQQ_2"/>
    <property type="match status" value="2"/>
</dbReference>
<dbReference type="InterPro" id="IPR015943">
    <property type="entry name" value="WD40/YVTN_repeat-like_dom_sf"/>
</dbReference>
<keyword evidence="3" id="KW-1185">Reference proteome</keyword>
<dbReference type="SUPFAM" id="SSF50998">
    <property type="entry name" value="Quinoprotein alcohol dehydrogenase-like"/>
    <property type="match status" value="1"/>
</dbReference>
<organism evidence="2 3">
    <name type="scientific">Streptomyces plumbiresistens</name>
    <dbReference type="NCBI Taxonomy" id="511811"/>
    <lineage>
        <taxon>Bacteria</taxon>
        <taxon>Bacillati</taxon>
        <taxon>Actinomycetota</taxon>
        <taxon>Actinomycetes</taxon>
        <taxon>Kitasatosporales</taxon>
        <taxon>Streptomycetaceae</taxon>
        <taxon>Streptomyces</taxon>
    </lineage>
</organism>
<reference evidence="3" key="1">
    <citation type="journal article" date="2019" name="Int. J. Syst. Evol. Microbiol.">
        <title>The Global Catalogue of Microorganisms (GCM) 10K type strain sequencing project: providing services to taxonomists for standard genome sequencing and annotation.</title>
        <authorList>
            <consortium name="The Broad Institute Genomics Platform"/>
            <consortium name="The Broad Institute Genome Sequencing Center for Infectious Disease"/>
            <person name="Wu L."/>
            <person name="Ma J."/>
        </authorList>
    </citation>
    <scope>NUCLEOTIDE SEQUENCE [LARGE SCALE GENOMIC DNA]</scope>
    <source>
        <strain evidence="3">JCM 16924</strain>
    </source>
</reference>
<dbReference type="Proteomes" id="UP001500456">
    <property type="component" value="Unassembled WGS sequence"/>
</dbReference>
<comment type="caution">
    <text evidence="2">The sequence shown here is derived from an EMBL/GenBank/DDBJ whole genome shotgun (WGS) entry which is preliminary data.</text>
</comment>
<dbReference type="PANTHER" id="PTHR34512">
    <property type="entry name" value="CELL SURFACE PROTEIN"/>
    <property type="match status" value="1"/>
</dbReference>
<dbReference type="Gene3D" id="2.130.10.10">
    <property type="entry name" value="YVTN repeat-like/Quinoprotein amine dehydrogenase"/>
    <property type="match status" value="2"/>
</dbReference>
<feature type="domain" description="Pyrrolo-quinoline quinone repeat" evidence="1">
    <location>
        <begin position="322"/>
        <end position="380"/>
    </location>
</feature>
<evidence type="ECO:0000313" key="3">
    <source>
        <dbReference type="Proteomes" id="UP001500456"/>
    </source>
</evidence>
<evidence type="ECO:0000313" key="2">
    <source>
        <dbReference type="EMBL" id="GAA3998132.1"/>
    </source>
</evidence>
<dbReference type="InterPro" id="IPR018391">
    <property type="entry name" value="PQQ_b-propeller_rpt"/>
</dbReference>
<sequence length="393" mass="41178">MAATGVTVGLGRENGVHEMKALGRRLRRGLGLGPGAPTALEPPSDGVQVSGPNIVSAGPARQLWVFSPGRRNMSTPAVADGGVHVSSGSGLYALDAATGQERWRFVTSGDRIKVLAPTVADGVVYFGTGHADGLAYAMDALTGRQIWQVATGAPVTSRPAVVDGVVYLSSEQGLSALDAATGERRWVLAGNPVLGSPTVAASVVYVHIGGSKEDKGVHALDAATGERRWRFTTGREWNEASRPAVADGSVYVTSHSSLHAVDALSGRERWALYADHYMTSTPAVRGDRVYVGSWDHHLYAVDADIGEPYWKFPTEGAVASSPVLADGLVHFGCWDNTLYTVDAATGASHATFTAGDWVGSPTVADGVVYVGTRDGHLYALRSSAPEQSRDAAN</sequence>
<accession>A0ABP7RIW6</accession>
<proteinExistence type="predicted"/>
<dbReference type="Gene3D" id="2.40.10.480">
    <property type="match status" value="1"/>
</dbReference>
<dbReference type="SMART" id="SM00564">
    <property type="entry name" value="PQQ"/>
    <property type="match status" value="8"/>
</dbReference>
<protein>
    <recommendedName>
        <fullName evidence="1">Pyrrolo-quinoline quinone repeat domain-containing protein</fullName>
    </recommendedName>
</protein>
<evidence type="ECO:0000259" key="1">
    <source>
        <dbReference type="Pfam" id="PF13360"/>
    </source>
</evidence>